<dbReference type="EMBL" id="CABVMM010000002">
    <property type="protein sequence ID" value="VVU99186.1"/>
    <property type="molecule type" value="Genomic_DNA"/>
</dbReference>
<keyword evidence="2" id="KW-1185">Reference proteome</keyword>
<name>A0AC61Y3Y0_9FLAO</name>
<proteinExistence type="predicted"/>
<gene>
    <name evidence="1" type="ORF">FVB9532_00438</name>
</gene>
<organism evidence="1 2">
    <name type="scientific">Mesonia oceanica</name>
    <dbReference type="NCBI Taxonomy" id="2687242"/>
    <lineage>
        <taxon>Bacteria</taxon>
        <taxon>Pseudomonadati</taxon>
        <taxon>Bacteroidota</taxon>
        <taxon>Flavobacteriia</taxon>
        <taxon>Flavobacteriales</taxon>
        <taxon>Flavobacteriaceae</taxon>
        <taxon>Mesonia</taxon>
    </lineage>
</organism>
<comment type="caution">
    <text evidence="1">The sequence shown here is derived from an EMBL/GenBank/DDBJ whole genome shotgun (WGS) entry which is preliminary data.</text>
</comment>
<reference evidence="1" key="1">
    <citation type="submission" date="2019-09" db="EMBL/GenBank/DDBJ databases">
        <authorList>
            <person name="Rodrigo-Torres L."/>
            <person name="Arahal R. D."/>
            <person name="Lucena T."/>
        </authorList>
    </citation>
    <scope>NUCLEOTIDE SEQUENCE</scope>
    <source>
        <strain evidence="1">ISS653</strain>
    </source>
</reference>
<sequence length="73" mass="8262">MAFGSDPCQQDTYYNIAEATWKNMQQEIKNWIENDGDGQATINAPKAVQVDKEKIIEILTSNENINQIISNCN</sequence>
<evidence type="ECO:0000313" key="1">
    <source>
        <dbReference type="EMBL" id="VVU99186.1"/>
    </source>
</evidence>
<evidence type="ECO:0000313" key="2">
    <source>
        <dbReference type="Proteomes" id="UP000356253"/>
    </source>
</evidence>
<dbReference type="Proteomes" id="UP000356253">
    <property type="component" value="Unassembled WGS sequence"/>
</dbReference>
<protein>
    <submittedName>
        <fullName evidence="1">Uncharacterized protein</fullName>
    </submittedName>
</protein>
<accession>A0AC61Y3Y0</accession>